<organism evidence="3 4">
    <name type="scientific">Bionectria ochroleuca</name>
    <name type="common">Gliocladium roseum</name>
    <dbReference type="NCBI Taxonomy" id="29856"/>
    <lineage>
        <taxon>Eukaryota</taxon>
        <taxon>Fungi</taxon>
        <taxon>Dikarya</taxon>
        <taxon>Ascomycota</taxon>
        <taxon>Pezizomycotina</taxon>
        <taxon>Sordariomycetes</taxon>
        <taxon>Hypocreomycetidae</taxon>
        <taxon>Hypocreales</taxon>
        <taxon>Bionectriaceae</taxon>
        <taxon>Clonostachys</taxon>
    </lineage>
</organism>
<feature type="compositionally biased region" description="Polar residues" evidence="1">
    <location>
        <begin position="117"/>
        <end position="129"/>
    </location>
</feature>
<sequence>MSIIGDSFMSQAHDGGHDYSHLPPGRDEGILRIMHNSRIICRLHGLSVCVACGIGFSWQDELLPCDCNCENGLDARWPPDAMELLADGGLSVEVLNEFHASTAVAPAVSLPPRGRQAQATMSDNDAESSSLRDEADVDMGSTSPAVPITPLEKRSGTGKAFPTRYEGGDPYGLIERDLGDGRFSYIENRTILITVFGSGPRKGSQAGGWAIMFSPGEGNSASAALETRGPYGQVFAATNQRAVLRSVIAAMRSHQWRTKGVETVVIATDSDYVVDGATRGARAWLAKKTFPNEDLWRMLLGEVERQEELGTSFQLCRVLKDKIPSQLVFMSRQAASRGPHLDEWKDWRGD</sequence>
<keyword evidence="4" id="KW-1185">Reference proteome</keyword>
<dbReference type="InterPro" id="IPR036397">
    <property type="entry name" value="RNaseH_sf"/>
</dbReference>
<dbReference type="SUPFAM" id="SSF53098">
    <property type="entry name" value="Ribonuclease H-like"/>
    <property type="match status" value="1"/>
</dbReference>
<evidence type="ECO:0000313" key="4">
    <source>
        <dbReference type="Proteomes" id="UP000766486"/>
    </source>
</evidence>
<evidence type="ECO:0000256" key="1">
    <source>
        <dbReference type="SAM" id="MobiDB-lite"/>
    </source>
</evidence>
<feature type="region of interest" description="Disordered" evidence="1">
    <location>
        <begin position="109"/>
        <end position="162"/>
    </location>
</feature>
<gene>
    <name evidence="3" type="ORF">CLO192961_LOCUS319611</name>
</gene>
<feature type="domain" description="RNase H type-1" evidence="2">
    <location>
        <begin position="189"/>
        <end position="350"/>
    </location>
</feature>
<dbReference type="EMBL" id="CABFNS010000839">
    <property type="protein sequence ID" value="VUC32041.1"/>
    <property type="molecule type" value="Genomic_DNA"/>
</dbReference>
<accession>A0ABY6UPV9</accession>
<name>A0ABY6UPV9_BIOOC</name>
<protein>
    <recommendedName>
        <fullName evidence="2">RNase H type-1 domain-containing protein</fullName>
    </recommendedName>
</protein>
<reference evidence="3 4" key="1">
    <citation type="submission" date="2019-06" db="EMBL/GenBank/DDBJ databases">
        <authorList>
            <person name="Broberg M."/>
        </authorList>
    </citation>
    <scope>NUCLEOTIDE SEQUENCE [LARGE SCALE GENOMIC DNA]</scope>
</reference>
<dbReference type="Pfam" id="PF00075">
    <property type="entry name" value="RNase_H"/>
    <property type="match status" value="1"/>
</dbReference>
<evidence type="ECO:0000313" key="3">
    <source>
        <dbReference type="EMBL" id="VUC32041.1"/>
    </source>
</evidence>
<dbReference type="InterPro" id="IPR012337">
    <property type="entry name" value="RNaseH-like_sf"/>
</dbReference>
<dbReference type="Gene3D" id="3.30.420.10">
    <property type="entry name" value="Ribonuclease H-like superfamily/Ribonuclease H"/>
    <property type="match status" value="1"/>
</dbReference>
<dbReference type="InterPro" id="IPR002156">
    <property type="entry name" value="RNaseH_domain"/>
</dbReference>
<proteinExistence type="predicted"/>
<comment type="caution">
    <text evidence="3">The sequence shown here is derived from an EMBL/GenBank/DDBJ whole genome shotgun (WGS) entry which is preliminary data.</text>
</comment>
<evidence type="ECO:0000259" key="2">
    <source>
        <dbReference type="PROSITE" id="PS50879"/>
    </source>
</evidence>
<dbReference type="Proteomes" id="UP000766486">
    <property type="component" value="Unassembled WGS sequence"/>
</dbReference>
<dbReference type="PROSITE" id="PS50879">
    <property type="entry name" value="RNASE_H_1"/>
    <property type="match status" value="1"/>
</dbReference>